<dbReference type="Proteomes" id="UP000318447">
    <property type="component" value="Unassembled WGS sequence"/>
</dbReference>
<dbReference type="VEuPathDB" id="TriTrypDB:LdCL_320030900"/>
<name>A0A504X6H2_LEIDO</name>
<dbReference type="VEuPathDB" id="TriTrypDB:LdCL_320031000"/>
<comment type="caution">
    <text evidence="2">The sequence shown here is derived from an EMBL/GenBank/DDBJ whole genome shotgun (WGS) entry which is preliminary data.</text>
</comment>
<evidence type="ECO:0000256" key="1">
    <source>
        <dbReference type="SAM" id="MobiDB-lite"/>
    </source>
</evidence>
<sequence length="635" mass="69643">MLSVDYGFGTSFGGWPPSELLAEVARHEGSSCPLFVLPVTTIARHVPRADQRRGTDVFDVALAPHRQRRLRRLCEIASGVAPCECSGTLRNFQGRRSSRPDCAAKEGDKDGDILGESFSAFSSGPLALSQTTEESSERGLEYDEGYLREQEVENAADRSRGGSPLHLHAAAASAPDRVVADAVNEVVVPPITVELLRQVRLAAGDRTAHNTPASLHLTKGRNAGHDMGKEAPSVPADTREVRGKHTVRPLRWQMIRPPVALRSRHGHHLVSCRERLYVISGCYWAHGNALASTDMMYDVCTGASQQISFPFPQRFCAALAKSDAVPATPWTMAGDEHQVLYCFGDLSYSHQLMHTPHRLWLPQAVLEELPQYGTVPRAQSKGILVCNVQRESTPDEHKRGEQATRRLFYMDGFQDGGPMAPYLVRSQISLLQYELVDTVSERPASEAARSAPVPVKQECNQPAKRHATCLRRFEVVGGMPARRGKQRRSRICYSFDTVQMRFDYAHALPAPGLTAHCVVLVPSAGMPSAAAALHSTVKAGEDRQTVAEGATLLSAYQTALRVLRERCGAWPLCCGGNEDWSDAEQNSLGKPVGWLYLLAPRKIPLAEGSRVEMGRLCIQSTVLTMDRDGLLGTLF</sequence>
<dbReference type="EMBL" id="RHLC01000009">
    <property type="protein sequence ID" value="TPP43764.1"/>
    <property type="molecule type" value="Genomic_DNA"/>
</dbReference>
<dbReference type="AlphaFoldDB" id="A0A504X6H2"/>
<organism evidence="2 3">
    <name type="scientific">Leishmania donovani</name>
    <dbReference type="NCBI Taxonomy" id="5661"/>
    <lineage>
        <taxon>Eukaryota</taxon>
        <taxon>Discoba</taxon>
        <taxon>Euglenozoa</taxon>
        <taxon>Kinetoplastea</taxon>
        <taxon>Metakinetoplastina</taxon>
        <taxon>Trypanosomatida</taxon>
        <taxon>Trypanosomatidae</taxon>
        <taxon>Leishmaniinae</taxon>
        <taxon>Leishmania</taxon>
    </lineage>
</organism>
<feature type="region of interest" description="Disordered" evidence="1">
    <location>
        <begin position="125"/>
        <end position="145"/>
    </location>
</feature>
<reference evidence="3" key="1">
    <citation type="submission" date="2019-02" db="EMBL/GenBank/DDBJ databases">
        <title>FDA dAtabase for Regulatory Grade micrObial Sequences (FDA-ARGOS): Supporting development and validation of Infectious Disease Dx tests.</title>
        <authorList>
            <person name="Duncan R."/>
            <person name="Fisher C."/>
            <person name="Tallon L."/>
            <person name="Sadzewicz L."/>
            <person name="Sengamalay N."/>
            <person name="Ott S."/>
            <person name="Godinez A."/>
            <person name="Nagaraj S."/>
            <person name="Vavikolanu K."/>
            <person name="Nadendla S."/>
            <person name="Aluvathingal J."/>
            <person name="Sichtig H."/>
        </authorList>
    </citation>
    <scope>NUCLEOTIDE SEQUENCE [LARGE SCALE GENOMIC DNA]</scope>
    <source>
        <strain evidence="3">FDAARGOS_361</strain>
    </source>
</reference>
<feature type="compositionally biased region" description="Basic and acidic residues" evidence="1">
    <location>
        <begin position="135"/>
        <end position="145"/>
    </location>
</feature>
<evidence type="ECO:0000313" key="3">
    <source>
        <dbReference type="Proteomes" id="UP000318447"/>
    </source>
</evidence>
<accession>A0A504X6H2</accession>
<dbReference type="SUPFAM" id="SSF117281">
    <property type="entry name" value="Kelch motif"/>
    <property type="match status" value="1"/>
</dbReference>
<gene>
    <name evidence="2" type="ORF">CGC21_20815</name>
</gene>
<dbReference type="VEuPathDB" id="TriTrypDB:LDHU3_32.3170"/>
<feature type="region of interest" description="Disordered" evidence="1">
    <location>
        <begin position="211"/>
        <end position="243"/>
    </location>
</feature>
<dbReference type="InterPro" id="IPR015915">
    <property type="entry name" value="Kelch-typ_b-propeller"/>
</dbReference>
<protein>
    <submittedName>
        <fullName evidence="2">Uncharacterized protein</fullName>
    </submittedName>
</protein>
<proteinExistence type="predicted"/>
<evidence type="ECO:0000313" key="2">
    <source>
        <dbReference type="EMBL" id="TPP43764.1"/>
    </source>
</evidence>